<dbReference type="Pfam" id="PF06568">
    <property type="entry name" value="YjiS-like"/>
    <property type="match status" value="1"/>
</dbReference>
<feature type="domain" description="YjiS-like" evidence="1">
    <location>
        <begin position="11"/>
        <end position="43"/>
    </location>
</feature>
<sequence>MIPDFARTSNRLAAYLRARKARSTLMGLDDRLLADIGITRGDIARAVAGHVSR</sequence>
<dbReference type="EMBL" id="JAUSWJ010000001">
    <property type="protein sequence ID" value="MDQ0518540.1"/>
    <property type="molecule type" value="Genomic_DNA"/>
</dbReference>
<name>A0ABU0MC43_9HYPH</name>
<reference evidence="2 3" key="1">
    <citation type="submission" date="2023-07" db="EMBL/GenBank/DDBJ databases">
        <title>Genomic Encyclopedia of Type Strains, Phase IV (KMG-IV): sequencing the most valuable type-strain genomes for metagenomic binning, comparative biology and taxonomic classification.</title>
        <authorList>
            <person name="Goeker M."/>
        </authorList>
    </citation>
    <scope>NUCLEOTIDE SEQUENCE [LARGE SCALE GENOMIC DNA]</scope>
    <source>
        <strain evidence="2 3">B1-1</strain>
    </source>
</reference>
<accession>A0ABU0MC43</accession>
<evidence type="ECO:0000313" key="2">
    <source>
        <dbReference type="EMBL" id="MDQ0518540.1"/>
    </source>
</evidence>
<keyword evidence="3" id="KW-1185">Reference proteome</keyword>
<protein>
    <submittedName>
        <fullName evidence="2">Uncharacterized protein YjiS (DUF1127 family)</fullName>
    </submittedName>
</protein>
<dbReference type="RefSeq" id="WP_266284112.1">
    <property type="nucleotide sequence ID" value="NZ_JAPKNF010000004.1"/>
</dbReference>
<gene>
    <name evidence="2" type="ORF">QO015_004153</name>
</gene>
<comment type="caution">
    <text evidence="2">The sequence shown here is derived from an EMBL/GenBank/DDBJ whole genome shotgun (WGS) entry which is preliminary data.</text>
</comment>
<dbReference type="Proteomes" id="UP001223743">
    <property type="component" value="Unassembled WGS sequence"/>
</dbReference>
<dbReference type="InterPro" id="IPR009506">
    <property type="entry name" value="YjiS-like"/>
</dbReference>
<evidence type="ECO:0000259" key="1">
    <source>
        <dbReference type="Pfam" id="PF06568"/>
    </source>
</evidence>
<proteinExistence type="predicted"/>
<evidence type="ECO:0000313" key="3">
    <source>
        <dbReference type="Proteomes" id="UP001223743"/>
    </source>
</evidence>
<organism evidence="2 3">
    <name type="scientific">Kaistia geumhonensis</name>
    <dbReference type="NCBI Taxonomy" id="410839"/>
    <lineage>
        <taxon>Bacteria</taxon>
        <taxon>Pseudomonadati</taxon>
        <taxon>Pseudomonadota</taxon>
        <taxon>Alphaproteobacteria</taxon>
        <taxon>Hyphomicrobiales</taxon>
        <taxon>Kaistiaceae</taxon>
        <taxon>Kaistia</taxon>
    </lineage>
</organism>